<name>A0A193QK72_SODGM</name>
<gene>
    <name evidence="1" type="ORF">SGGMMB4_03238</name>
</gene>
<dbReference type="Proteomes" id="UP000245838">
    <property type="component" value="Chromosome sggmmb4_Chromosome"/>
</dbReference>
<protein>
    <submittedName>
        <fullName evidence="1">Uncharacterized protein</fullName>
    </submittedName>
</protein>
<dbReference type="RefSeq" id="WP_243466009.1">
    <property type="nucleotide sequence ID" value="NC_007712.1"/>
</dbReference>
<evidence type="ECO:0000313" key="2">
    <source>
        <dbReference type="Proteomes" id="UP000245838"/>
    </source>
</evidence>
<sequence>MSLPNPLFVEIDVSKATLDIAASSDIAQFTVSNDSDDFDAITSGTTSKSWLPD</sequence>
<dbReference type="EMBL" id="LN854557">
    <property type="protein sequence ID" value="CRL45488.1"/>
    <property type="molecule type" value="Genomic_DNA"/>
</dbReference>
<evidence type="ECO:0000313" key="1">
    <source>
        <dbReference type="EMBL" id="CRL45488.1"/>
    </source>
</evidence>
<accession>A0A193QK72</accession>
<reference evidence="1 2" key="1">
    <citation type="submission" date="2015-05" db="EMBL/GenBank/DDBJ databases">
        <authorList>
            <person name="Goodhead I."/>
        </authorList>
    </citation>
    <scope>NUCLEOTIDE SEQUENCE [LARGE SCALE GENOMIC DNA]</scope>
    <source>
        <strain evidence="2">morsitans</strain>
    </source>
</reference>
<proteinExistence type="predicted"/>
<dbReference type="AlphaFoldDB" id="A0A193QK72"/>
<organism evidence="1 2">
    <name type="scientific">Sodalis glossinidius (strain morsitans)</name>
    <dbReference type="NCBI Taxonomy" id="343509"/>
    <lineage>
        <taxon>Bacteria</taxon>
        <taxon>Pseudomonadati</taxon>
        <taxon>Pseudomonadota</taxon>
        <taxon>Gammaproteobacteria</taxon>
        <taxon>Enterobacterales</taxon>
        <taxon>Bruguierivoracaceae</taxon>
        <taxon>Sodalis</taxon>
    </lineage>
</organism>